<evidence type="ECO:0000313" key="4">
    <source>
        <dbReference type="EMBL" id="OPJ64125.1"/>
    </source>
</evidence>
<keyword evidence="2 4" id="KW-0378">Hydrolase</keyword>
<evidence type="ECO:0000256" key="1">
    <source>
        <dbReference type="ARBA" id="ARBA00005582"/>
    </source>
</evidence>
<dbReference type="PANTHER" id="PTHR43736:SF1">
    <property type="entry name" value="DIHYDRONEOPTERIN TRIPHOSPHATE DIPHOSPHATASE"/>
    <property type="match status" value="1"/>
</dbReference>
<reference evidence="4 5" key="1">
    <citation type="submission" date="2017-03" db="EMBL/GenBank/DDBJ databases">
        <title>Genome sequence of Clostridium oryzae DSM 28571.</title>
        <authorList>
            <person name="Poehlein A."/>
            <person name="Daniel R."/>
        </authorList>
    </citation>
    <scope>NUCLEOTIDE SEQUENCE [LARGE SCALE GENOMIC DNA]</scope>
    <source>
        <strain evidence="4 5">DSM 28571</strain>
    </source>
</reference>
<keyword evidence="5" id="KW-1185">Reference proteome</keyword>
<evidence type="ECO:0000259" key="3">
    <source>
        <dbReference type="PROSITE" id="PS51462"/>
    </source>
</evidence>
<dbReference type="SUPFAM" id="SSF55811">
    <property type="entry name" value="Nudix"/>
    <property type="match status" value="1"/>
</dbReference>
<dbReference type="EMBL" id="MZGV01000005">
    <property type="protein sequence ID" value="OPJ64125.1"/>
    <property type="molecule type" value="Genomic_DNA"/>
</dbReference>
<evidence type="ECO:0000256" key="2">
    <source>
        <dbReference type="ARBA" id="ARBA00022801"/>
    </source>
</evidence>
<comment type="caution">
    <text evidence="4">The sequence shown here is derived from an EMBL/GenBank/DDBJ whole genome shotgun (WGS) entry which is preliminary data.</text>
</comment>
<dbReference type="Gene3D" id="3.90.79.10">
    <property type="entry name" value="Nucleoside Triphosphate Pyrophosphohydrolase"/>
    <property type="match status" value="1"/>
</dbReference>
<dbReference type="PROSITE" id="PS00893">
    <property type="entry name" value="NUDIX_BOX"/>
    <property type="match status" value="1"/>
</dbReference>
<dbReference type="AlphaFoldDB" id="A0A1V4IWF7"/>
<accession>A0A1V4IWF7</accession>
<comment type="similarity">
    <text evidence="1">Belongs to the Nudix hydrolase family.</text>
</comment>
<evidence type="ECO:0000313" key="5">
    <source>
        <dbReference type="Proteomes" id="UP000190080"/>
    </source>
</evidence>
<dbReference type="STRING" id="1450648.CLORY_06720"/>
<dbReference type="InterPro" id="IPR000086">
    <property type="entry name" value="NUDIX_hydrolase_dom"/>
</dbReference>
<dbReference type="RefSeq" id="WP_242954326.1">
    <property type="nucleotide sequence ID" value="NZ_MZGV01000005.1"/>
</dbReference>
<dbReference type="CDD" id="cd03674">
    <property type="entry name" value="NUDIX_Hydrolase"/>
    <property type="match status" value="1"/>
</dbReference>
<dbReference type="Pfam" id="PF00293">
    <property type="entry name" value="NUDIX"/>
    <property type="match status" value="1"/>
</dbReference>
<feature type="domain" description="Nudix hydrolase" evidence="3">
    <location>
        <begin position="4"/>
        <end position="150"/>
    </location>
</feature>
<proteinExistence type="inferred from homology"/>
<dbReference type="InterPro" id="IPR020084">
    <property type="entry name" value="NUDIX_hydrolase_CS"/>
</dbReference>
<protein>
    <submittedName>
        <fullName evidence="4">Nucleoside triphosphate pyrophosphohydrolase</fullName>
    </submittedName>
</protein>
<dbReference type="PROSITE" id="PS51462">
    <property type="entry name" value="NUDIX"/>
    <property type="match status" value="1"/>
</dbReference>
<dbReference type="GO" id="GO:0016787">
    <property type="term" value="F:hydrolase activity"/>
    <property type="evidence" value="ECO:0007669"/>
    <property type="project" value="UniProtKB-KW"/>
</dbReference>
<organism evidence="4 5">
    <name type="scientific">Clostridium oryzae</name>
    <dbReference type="NCBI Taxonomy" id="1450648"/>
    <lineage>
        <taxon>Bacteria</taxon>
        <taxon>Bacillati</taxon>
        <taxon>Bacillota</taxon>
        <taxon>Clostridia</taxon>
        <taxon>Eubacteriales</taxon>
        <taxon>Clostridiaceae</taxon>
        <taxon>Clostridium</taxon>
    </lineage>
</organism>
<dbReference type="Proteomes" id="UP000190080">
    <property type="component" value="Unassembled WGS sequence"/>
</dbReference>
<sequence>MDIEKHFTVSIFIVHENKVLLHRHMKYKKILPVGGHIEANELPQETCVREAKEETGLDIELYNPDKNSEMEGVMGLSAEELLIKPMHMILCKIKTDHYHIDLDYYASAETYDVNPGNGESTELYWYTKEELEQVEEAPEGVIAMAKEALDILGTK</sequence>
<dbReference type="PANTHER" id="PTHR43736">
    <property type="entry name" value="ADP-RIBOSE PYROPHOSPHATASE"/>
    <property type="match status" value="1"/>
</dbReference>
<name>A0A1V4IWF7_9CLOT</name>
<gene>
    <name evidence="4" type="ORF">CLORY_06720</name>
</gene>
<dbReference type="InterPro" id="IPR015797">
    <property type="entry name" value="NUDIX_hydrolase-like_dom_sf"/>
</dbReference>